<dbReference type="InterPro" id="IPR013384">
    <property type="entry name" value="Flagell_FlgL"/>
</dbReference>
<dbReference type="GO" id="GO:0071973">
    <property type="term" value="P:bacterial-type flagellum-dependent cell motility"/>
    <property type="evidence" value="ECO:0007669"/>
    <property type="project" value="InterPro"/>
</dbReference>
<dbReference type="PANTHER" id="PTHR42792:SF1">
    <property type="entry name" value="FLAGELLAR HOOK-ASSOCIATED PROTEIN 3"/>
    <property type="match status" value="1"/>
</dbReference>
<gene>
    <name evidence="6" type="primary">flgL</name>
    <name evidence="6" type="ORF">D3F03_15000</name>
</gene>
<dbReference type="AlphaFoldDB" id="A0A398C7S4"/>
<keyword evidence="4" id="KW-0975">Bacterial flagellum</keyword>
<dbReference type="InterPro" id="IPR001029">
    <property type="entry name" value="Flagellin_N"/>
</dbReference>
<sequence length="423" mass="44209">MSYSTNRVATANMYENATRNLMTRQTSLANLQDNLTSGKRVERASDDPVAAAQAERAMTRISRIQTDQRALDAQRSAVAQAESSLGDAVDLMQQMRELVVSAGSGTFTNSDRVTVANQLQGLRTQLLDVANRKDTNGVPLLSALGSAATPFLNAMGQFDGLAGQTTGSSVGIPSALDGDAAFMFQPQRDGVFNASVDTATPATHGLGSSAVTSTNPTQIALDPSGNAFQYQINVTYIAGTAPNTLAAQYSVTSTPAGAPLNGTNPFTSADFNPSQPASVPVTAIPGLSLNLTGQPQVGDTVQLTLKPSNGIFDTIDSAIHDIGTAGSSSAASQAVGQALANIDSGLARLQTVRSYAGDLLNRADNISGNQQKRSVQLEADRSNAVDLDMIKGVSDFQNQQVGYDAALKSYSMVQKLSLFNYIS</sequence>
<dbReference type="GO" id="GO:0009424">
    <property type="term" value="C:bacterial-type flagellum hook"/>
    <property type="evidence" value="ECO:0007669"/>
    <property type="project" value="InterPro"/>
</dbReference>
<proteinExistence type="inferred from homology"/>
<evidence type="ECO:0000259" key="5">
    <source>
        <dbReference type="Pfam" id="PF00669"/>
    </source>
</evidence>
<dbReference type="Pfam" id="PF00669">
    <property type="entry name" value="Flagellin_N"/>
    <property type="match status" value="1"/>
</dbReference>
<feature type="domain" description="Flagellin N-terminal" evidence="5">
    <location>
        <begin position="9"/>
        <end position="143"/>
    </location>
</feature>
<accession>A0A398C7S4</accession>
<keyword evidence="6" id="KW-0282">Flagellum</keyword>
<protein>
    <submittedName>
        <fullName evidence="6">Flagellar hook-associated protein 3</fullName>
    </submittedName>
</protein>
<keyword evidence="6" id="KW-0966">Cell projection</keyword>
<evidence type="ECO:0000313" key="7">
    <source>
        <dbReference type="Proteomes" id="UP000266302"/>
    </source>
</evidence>
<keyword evidence="7" id="KW-1185">Reference proteome</keyword>
<keyword evidence="6" id="KW-0969">Cilium</keyword>
<evidence type="ECO:0000256" key="3">
    <source>
        <dbReference type="ARBA" id="ARBA00005709"/>
    </source>
</evidence>
<name>A0A398C7S4_9BURK</name>
<dbReference type="OrthoDB" id="9768249at2"/>
<dbReference type="GO" id="GO:0005576">
    <property type="term" value="C:extracellular region"/>
    <property type="evidence" value="ECO:0007669"/>
    <property type="project" value="UniProtKB-SubCell"/>
</dbReference>
<dbReference type="Proteomes" id="UP000266302">
    <property type="component" value="Unassembled WGS sequence"/>
</dbReference>
<dbReference type="Gene3D" id="1.20.1330.10">
    <property type="entry name" value="f41 fragment of flagellin, N-terminal domain"/>
    <property type="match status" value="2"/>
</dbReference>
<comment type="caution">
    <text evidence="6">The sequence shown here is derived from an EMBL/GenBank/DDBJ whole genome shotgun (WGS) entry which is preliminary data.</text>
</comment>
<dbReference type="RefSeq" id="WP_119110240.1">
    <property type="nucleotide sequence ID" value="NZ_QXJC01000008.1"/>
</dbReference>
<comment type="similarity">
    <text evidence="3">Belongs to the bacterial flagellin family.</text>
</comment>
<evidence type="ECO:0000256" key="1">
    <source>
        <dbReference type="ARBA" id="ARBA00004365"/>
    </source>
</evidence>
<evidence type="ECO:0000256" key="4">
    <source>
        <dbReference type="ARBA" id="ARBA00023143"/>
    </source>
</evidence>
<dbReference type="NCBIfam" id="TIGR02550">
    <property type="entry name" value="flagell_flgL"/>
    <property type="match status" value="1"/>
</dbReference>
<comment type="subcellular location">
    <subcellularLocation>
        <location evidence="1">Bacterial flagellum</location>
    </subcellularLocation>
    <subcellularLocation>
        <location evidence="2">Secreted</location>
    </subcellularLocation>
</comment>
<dbReference type="SUPFAM" id="SSF64518">
    <property type="entry name" value="Phase 1 flagellin"/>
    <property type="match status" value="1"/>
</dbReference>
<organism evidence="6 7">
    <name type="scientific">Simplicispira hankyongi</name>
    <dbReference type="NCBI Taxonomy" id="2315688"/>
    <lineage>
        <taxon>Bacteria</taxon>
        <taxon>Pseudomonadati</taxon>
        <taxon>Pseudomonadota</taxon>
        <taxon>Betaproteobacteria</taxon>
        <taxon>Burkholderiales</taxon>
        <taxon>Comamonadaceae</taxon>
        <taxon>Simplicispira</taxon>
    </lineage>
</organism>
<dbReference type="EMBL" id="QXJC01000008">
    <property type="protein sequence ID" value="RID97287.1"/>
    <property type="molecule type" value="Genomic_DNA"/>
</dbReference>
<evidence type="ECO:0000313" key="6">
    <source>
        <dbReference type="EMBL" id="RID97287.1"/>
    </source>
</evidence>
<dbReference type="InterPro" id="IPR001492">
    <property type="entry name" value="Flagellin"/>
</dbReference>
<reference evidence="6 7" key="1">
    <citation type="submission" date="2018-09" db="EMBL/GenBank/DDBJ databases">
        <title>Draft genome of Simplicispira sp. NY-02.</title>
        <authorList>
            <person name="Im W.T."/>
        </authorList>
    </citation>
    <scope>NUCLEOTIDE SEQUENCE [LARGE SCALE GENOMIC DNA]</scope>
    <source>
        <strain evidence="6 7">NY-02</strain>
    </source>
</reference>
<dbReference type="GO" id="GO:0005198">
    <property type="term" value="F:structural molecule activity"/>
    <property type="evidence" value="ECO:0007669"/>
    <property type="project" value="InterPro"/>
</dbReference>
<evidence type="ECO:0000256" key="2">
    <source>
        <dbReference type="ARBA" id="ARBA00004613"/>
    </source>
</evidence>
<dbReference type="PANTHER" id="PTHR42792">
    <property type="entry name" value="FLAGELLIN"/>
    <property type="match status" value="1"/>
</dbReference>